<evidence type="ECO:0000313" key="3">
    <source>
        <dbReference type="Proteomes" id="UP000245783"/>
    </source>
</evidence>
<protein>
    <submittedName>
        <fullName evidence="2">Uncharacterized protein</fullName>
    </submittedName>
</protein>
<accession>A0A316VQG2</accession>
<evidence type="ECO:0000256" key="1">
    <source>
        <dbReference type="SAM" id="MobiDB-lite"/>
    </source>
</evidence>
<reference evidence="2 3" key="1">
    <citation type="journal article" date="2018" name="Mol. Biol. Evol.">
        <title>Broad Genomic Sampling Reveals a Smut Pathogenic Ancestry of the Fungal Clade Ustilaginomycotina.</title>
        <authorList>
            <person name="Kijpornyongpan T."/>
            <person name="Mondo S.J."/>
            <person name="Barry K."/>
            <person name="Sandor L."/>
            <person name="Lee J."/>
            <person name="Lipzen A."/>
            <person name="Pangilinan J."/>
            <person name="LaButti K."/>
            <person name="Hainaut M."/>
            <person name="Henrissat B."/>
            <person name="Grigoriev I.V."/>
            <person name="Spatafora J.W."/>
            <person name="Aime M.C."/>
        </authorList>
    </citation>
    <scope>NUCLEOTIDE SEQUENCE [LARGE SCALE GENOMIC DNA]</scope>
    <source>
        <strain evidence="2 3">MCA 4658</strain>
    </source>
</reference>
<feature type="region of interest" description="Disordered" evidence="1">
    <location>
        <begin position="91"/>
        <end position="125"/>
    </location>
</feature>
<dbReference type="RefSeq" id="XP_025366922.1">
    <property type="nucleotide sequence ID" value="XM_025511375.1"/>
</dbReference>
<organism evidence="2 3">
    <name type="scientific">Ceraceosorus guamensis</name>
    <dbReference type="NCBI Taxonomy" id="1522189"/>
    <lineage>
        <taxon>Eukaryota</taxon>
        <taxon>Fungi</taxon>
        <taxon>Dikarya</taxon>
        <taxon>Basidiomycota</taxon>
        <taxon>Ustilaginomycotina</taxon>
        <taxon>Exobasidiomycetes</taxon>
        <taxon>Ceraceosorales</taxon>
        <taxon>Ceraceosoraceae</taxon>
        <taxon>Ceraceosorus</taxon>
    </lineage>
</organism>
<proteinExistence type="predicted"/>
<dbReference type="GeneID" id="37033245"/>
<dbReference type="AlphaFoldDB" id="A0A316VQG2"/>
<feature type="region of interest" description="Disordered" evidence="1">
    <location>
        <begin position="48"/>
        <end position="74"/>
    </location>
</feature>
<evidence type="ECO:0000313" key="2">
    <source>
        <dbReference type="EMBL" id="PWN39762.1"/>
    </source>
</evidence>
<dbReference type="Proteomes" id="UP000245783">
    <property type="component" value="Unassembled WGS sequence"/>
</dbReference>
<gene>
    <name evidence="2" type="ORF">IE81DRAFT_258482</name>
</gene>
<dbReference type="EMBL" id="KZ819446">
    <property type="protein sequence ID" value="PWN39762.1"/>
    <property type="molecule type" value="Genomic_DNA"/>
</dbReference>
<keyword evidence="3" id="KW-1185">Reference proteome</keyword>
<sequence length="125" mass="13896">MARDIAVEDAGTYAIDKAGRARPRRHIAIIVLITCTCMAAARRSAPSPLAYAGADGTLDSSDSSEHRDNRATVDSHVQSIRGYVYNWTARLSQPSNRRSRHRQGRLHNANRDEHGSERVMVARRS</sequence>
<feature type="compositionally biased region" description="Basic and acidic residues" evidence="1">
    <location>
        <begin position="63"/>
        <end position="73"/>
    </location>
</feature>
<name>A0A316VQG2_9BASI</name>
<dbReference type="InParanoid" id="A0A316VQG2"/>